<keyword evidence="2" id="KW-1185">Reference proteome</keyword>
<reference evidence="1" key="1">
    <citation type="submission" date="2022-07" db="EMBL/GenBank/DDBJ databases">
        <title>Taxonomy of Novel Oxalotrophic and Methylotrophic Bacteria.</title>
        <authorList>
            <person name="Sahin N."/>
            <person name="Tani A."/>
        </authorList>
    </citation>
    <scope>NUCLEOTIDE SEQUENCE</scope>
    <source>
        <strain evidence="1">Y10</strain>
    </source>
</reference>
<evidence type="ECO:0000313" key="2">
    <source>
        <dbReference type="Proteomes" id="UP001143543"/>
    </source>
</evidence>
<gene>
    <name evidence="1" type="ORF">Y10_22620</name>
</gene>
<evidence type="ECO:0008006" key="3">
    <source>
        <dbReference type="Google" id="ProtNLM"/>
    </source>
</evidence>
<sequence length="491" mass="57817">MKVKHLFIILCLTFYSCTKENTKKEHSSSNKNHLHTPPLKPVNIYVTASKKGTLQNVDILNYERIYKAHQNNAVEKLTNDTLKITFNQEIPSYKELEIQQEFYKIFIVPEDSLYIHIDNDTIAISGAYESQYNFYNYLNTQQYEYPKFKGNLDAYKKMALDTYKAKLNFLKTYAEENTVSTTFKNYTEAEFFFEYYTNLLLPNGVSGYYKTNGYKKLPGIQEVIHYNTIHHNKNLNLTTYLDSLSIEVFKRPDLFENHYLKKALPHFIKFYFLKEEKFTYSIENFKAEKQFVNKHFDGALNSYLLRRMYIDYYNQNLKKSVSGITFLASELKEYARNNKGKLDVVLSSMYRTKLKKESTIIPNEILDQVLLDITNTQNTLKSIISKTNNSQKEIYLIEDMQKSELIKPINKNGFYLILDTPINKQEAINFKNSDQVYYVNQKTFNSLLKHFKVYYTPYLAIIDNEFILVHGDTVKKENDSLINSIKNKSSK</sequence>
<accession>A0ABQ5MKG7</accession>
<dbReference type="Proteomes" id="UP001143543">
    <property type="component" value="Unassembled WGS sequence"/>
</dbReference>
<name>A0ABQ5MKG7_9FLAO</name>
<organism evidence="1 2">
    <name type="scientific">Neptunitalea lumnitzerae</name>
    <dbReference type="NCBI Taxonomy" id="2965509"/>
    <lineage>
        <taxon>Bacteria</taxon>
        <taxon>Pseudomonadati</taxon>
        <taxon>Bacteroidota</taxon>
        <taxon>Flavobacteriia</taxon>
        <taxon>Flavobacteriales</taxon>
        <taxon>Flavobacteriaceae</taxon>
        <taxon>Neptunitalea</taxon>
    </lineage>
</organism>
<dbReference type="PROSITE" id="PS51257">
    <property type="entry name" value="PROKAR_LIPOPROTEIN"/>
    <property type="match status" value="1"/>
</dbReference>
<proteinExistence type="predicted"/>
<dbReference type="EMBL" id="BRVO01000002">
    <property type="protein sequence ID" value="GLB49894.1"/>
    <property type="molecule type" value="Genomic_DNA"/>
</dbReference>
<protein>
    <recommendedName>
        <fullName evidence="3">Thioredoxin domain-containing protein</fullName>
    </recommendedName>
</protein>
<evidence type="ECO:0000313" key="1">
    <source>
        <dbReference type="EMBL" id="GLB49894.1"/>
    </source>
</evidence>
<comment type="caution">
    <text evidence="1">The sequence shown here is derived from an EMBL/GenBank/DDBJ whole genome shotgun (WGS) entry which is preliminary data.</text>
</comment>